<gene>
    <name evidence="2" type="ORF">UFOVP181_203</name>
    <name evidence="1" type="ORF">UFOVP57_436</name>
</gene>
<dbReference type="EMBL" id="LR798231">
    <property type="protein sequence ID" value="CAB5208828.1"/>
    <property type="molecule type" value="Genomic_DNA"/>
</dbReference>
<accession>A0A6J5KXR6</accession>
<organism evidence="1">
    <name type="scientific">uncultured Caudovirales phage</name>
    <dbReference type="NCBI Taxonomy" id="2100421"/>
    <lineage>
        <taxon>Viruses</taxon>
        <taxon>Duplodnaviria</taxon>
        <taxon>Heunggongvirae</taxon>
        <taxon>Uroviricota</taxon>
        <taxon>Caudoviricetes</taxon>
        <taxon>Peduoviridae</taxon>
        <taxon>Maltschvirus</taxon>
        <taxon>Maltschvirus maltsch</taxon>
    </lineage>
</organism>
<evidence type="ECO:0000313" key="1">
    <source>
        <dbReference type="EMBL" id="CAB4126035.1"/>
    </source>
</evidence>
<evidence type="ECO:0000313" key="2">
    <source>
        <dbReference type="EMBL" id="CAB5208828.1"/>
    </source>
</evidence>
<name>A0A6J5KXR6_9CAUD</name>
<protein>
    <submittedName>
        <fullName evidence="1">Uncharacterized protein</fullName>
    </submittedName>
</protein>
<dbReference type="EMBL" id="LR796187">
    <property type="protein sequence ID" value="CAB4126035.1"/>
    <property type="molecule type" value="Genomic_DNA"/>
</dbReference>
<sequence>MKIGLSYSRCVRDIVDGVVDINDVLVIISRTDFDPHDNEQWNQIWAGYRMRSGWSQPEWANYPDEDEDKFRSVSIELWETGKFHQPRKFGAHPTRRPEIWLEAVLVEGDLEANPAAKLAFEKFQTLASLSSVNINDEYQ</sequence>
<reference evidence="1" key="1">
    <citation type="submission" date="2020-04" db="EMBL/GenBank/DDBJ databases">
        <authorList>
            <person name="Chiriac C."/>
            <person name="Salcher M."/>
            <person name="Ghai R."/>
            <person name="Kavagutti S V."/>
        </authorList>
    </citation>
    <scope>NUCLEOTIDE SEQUENCE</scope>
</reference>
<proteinExistence type="predicted"/>